<dbReference type="Proteomes" id="UP000017836">
    <property type="component" value="Unassembled WGS sequence"/>
</dbReference>
<keyword evidence="2" id="KW-1185">Reference proteome</keyword>
<dbReference type="AlphaFoldDB" id="U5CRF5"/>
<evidence type="ECO:0000313" key="1">
    <source>
        <dbReference type="EMBL" id="ERN15801.1"/>
    </source>
</evidence>
<gene>
    <name evidence="1" type="ORF">AMTR_s00039p00132000</name>
</gene>
<dbReference type="Gramene" id="ERN15801">
    <property type="protein sequence ID" value="ERN15801"/>
    <property type="gene ID" value="AMTR_s00039p00132000"/>
</dbReference>
<reference evidence="2" key="1">
    <citation type="journal article" date="2013" name="Science">
        <title>The Amborella genome and the evolution of flowering plants.</title>
        <authorList>
            <consortium name="Amborella Genome Project"/>
        </authorList>
    </citation>
    <scope>NUCLEOTIDE SEQUENCE [LARGE SCALE GENOMIC DNA]</scope>
</reference>
<dbReference type="EMBL" id="KI392495">
    <property type="protein sequence ID" value="ERN15801.1"/>
    <property type="molecule type" value="Genomic_DNA"/>
</dbReference>
<protein>
    <submittedName>
        <fullName evidence="1">Uncharacterized protein</fullName>
    </submittedName>
</protein>
<dbReference type="HOGENOM" id="CLU_1742981_0_0_1"/>
<proteinExistence type="predicted"/>
<evidence type="ECO:0000313" key="2">
    <source>
        <dbReference type="Proteomes" id="UP000017836"/>
    </source>
</evidence>
<accession>U5CRF5</accession>
<organism evidence="1 2">
    <name type="scientific">Amborella trichopoda</name>
    <dbReference type="NCBI Taxonomy" id="13333"/>
    <lineage>
        <taxon>Eukaryota</taxon>
        <taxon>Viridiplantae</taxon>
        <taxon>Streptophyta</taxon>
        <taxon>Embryophyta</taxon>
        <taxon>Tracheophyta</taxon>
        <taxon>Spermatophyta</taxon>
        <taxon>Magnoliopsida</taxon>
        <taxon>Amborellales</taxon>
        <taxon>Amborellaceae</taxon>
        <taxon>Amborella</taxon>
    </lineage>
</organism>
<name>U5CRF5_AMBTC</name>
<sequence length="169" mass="18589">MSHSLVMIDQEVWKDTFVIKVVVDDGLVRSYLVKETLPSKIVVEGLKTRLVAKVVKSGLSCNGGAAQHKETTQNLNVAGNLDGRRRNGRRTQRFKKKMKSAKILNLFISNLKRKWVLVGFFPDFIADYSRELPCIETMGANTSGVVPASSPPITVAGTISRMLDGTLIG</sequence>